<dbReference type="EMBL" id="JBHLYQ010000101">
    <property type="protein sequence ID" value="MFC0082424.1"/>
    <property type="molecule type" value="Genomic_DNA"/>
</dbReference>
<evidence type="ECO:0000256" key="7">
    <source>
        <dbReference type="SAM" id="MobiDB-lite"/>
    </source>
</evidence>
<evidence type="ECO:0000256" key="1">
    <source>
        <dbReference type="ARBA" id="ARBA00022679"/>
    </source>
</evidence>
<dbReference type="PANTHER" id="PTHR11669:SF0">
    <property type="entry name" value="PROTEIN STICHEL-LIKE 2"/>
    <property type="match status" value="1"/>
</dbReference>
<keyword evidence="6" id="KW-0547">Nucleotide-binding</keyword>
<name>A0ABV6C7Z1_9ACTN</name>
<keyword evidence="1 6" id="KW-0808">Transferase</keyword>
<dbReference type="InterPro" id="IPR008921">
    <property type="entry name" value="DNA_pol3_clamp-load_cplx_C"/>
</dbReference>
<keyword evidence="10" id="KW-1185">Reference proteome</keyword>
<dbReference type="GO" id="GO:0003887">
    <property type="term" value="F:DNA-directed DNA polymerase activity"/>
    <property type="evidence" value="ECO:0007669"/>
    <property type="project" value="UniProtKB-EC"/>
</dbReference>
<evidence type="ECO:0000256" key="4">
    <source>
        <dbReference type="ARBA" id="ARBA00022932"/>
    </source>
</evidence>
<dbReference type="InterPro" id="IPR012763">
    <property type="entry name" value="DNA_pol_III_sug/sutau_N"/>
</dbReference>
<accession>A0ABV6C7Z1</accession>
<evidence type="ECO:0000313" key="9">
    <source>
        <dbReference type="EMBL" id="MFC0082424.1"/>
    </source>
</evidence>
<evidence type="ECO:0000256" key="2">
    <source>
        <dbReference type="ARBA" id="ARBA00022695"/>
    </source>
</evidence>
<dbReference type="SUPFAM" id="SSF48019">
    <property type="entry name" value="post-AAA+ oligomerization domain-like"/>
    <property type="match status" value="1"/>
</dbReference>
<dbReference type="CDD" id="cd00009">
    <property type="entry name" value="AAA"/>
    <property type="match status" value="1"/>
</dbReference>
<evidence type="ECO:0000259" key="8">
    <source>
        <dbReference type="SMART" id="SM00382"/>
    </source>
</evidence>
<comment type="similarity">
    <text evidence="6">Belongs to the DnaX/STICHEL family.</text>
</comment>
<proteinExistence type="inferred from homology"/>
<evidence type="ECO:0000256" key="5">
    <source>
        <dbReference type="ARBA" id="ARBA00049244"/>
    </source>
</evidence>
<comment type="subunit">
    <text evidence="6">DNA polymerase III contains a core (composed of alpha, epsilon and theta chains) that associates with a tau subunit. This core dimerizes to form the POLIII' complex. PolIII' associates with the gamma complex (composed of gamma, delta, delta', psi and chi chains) and with the beta chain to form the complete DNA polymerase III complex.</text>
</comment>
<comment type="function">
    <text evidence="6">DNA polymerase III is a complex, multichain enzyme responsible for most of the replicative synthesis in bacteria. This DNA polymerase also exhibits 3' to 5' exonuclease activity.</text>
</comment>
<keyword evidence="6" id="KW-0067">ATP-binding</keyword>
<dbReference type="RefSeq" id="WP_377790011.1">
    <property type="nucleotide sequence ID" value="NZ_JBHLYQ010000101.1"/>
</dbReference>
<feature type="region of interest" description="Disordered" evidence="7">
    <location>
        <begin position="1"/>
        <end position="24"/>
    </location>
</feature>
<evidence type="ECO:0000256" key="3">
    <source>
        <dbReference type="ARBA" id="ARBA00022705"/>
    </source>
</evidence>
<feature type="compositionally biased region" description="Low complexity" evidence="7">
    <location>
        <begin position="1"/>
        <end position="13"/>
    </location>
</feature>
<dbReference type="NCBIfam" id="TIGR02397">
    <property type="entry name" value="dnaX_nterm"/>
    <property type="match status" value="1"/>
</dbReference>
<dbReference type="InterPro" id="IPR003593">
    <property type="entry name" value="AAA+_ATPase"/>
</dbReference>
<dbReference type="SUPFAM" id="SSF52540">
    <property type="entry name" value="P-loop containing nucleoside triphosphate hydrolases"/>
    <property type="match status" value="1"/>
</dbReference>
<dbReference type="InterPro" id="IPR050238">
    <property type="entry name" value="DNA_Rep/Repair_Clamp_Loader"/>
</dbReference>
<dbReference type="EC" id="2.7.7.7" evidence="6"/>
<dbReference type="Gene3D" id="1.10.8.60">
    <property type="match status" value="1"/>
</dbReference>
<dbReference type="Proteomes" id="UP001589788">
    <property type="component" value="Unassembled WGS sequence"/>
</dbReference>
<sequence length="415" mass="43039">MAPSPASPETSAADGPGRTGDEENSALGQALYRRFRPQRFAELVGQDHVRQALQNAVRRGQVGHAYLFSGPRGTGKTSTARILAKALNCQDPADGEPCGRCQSCREIAAGTSLDVFELDAASHNGVEAMRELVARAALGTPGRTKVYIVDEVHMLSTAAANALLKTLEEPPAHVVFVLATTDPQKVPATVRSRTQHFAFRLLPPELLTRLLQEVRERAGLPVSDELLEAAVRRGHGSARDSLSALDQLAAGGEAAEEGSALVGAVLGALAASDGPGGLRALGQALALGLDPERLAGELVERGRQVFLATVAPELLEVTGVEREAVLGWANALGPARAVQLLEGLGRALVAMRDAPDPRAHLEVTLLRLAAGPGPVETAQGPGAPAGETLGALAARLERLEAAVARLEAALAGGTG</sequence>
<dbReference type="InterPro" id="IPR022754">
    <property type="entry name" value="DNA_pol_III_gamma-3"/>
</dbReference>
<evidence type="ECO:0000313" key="10">
    <source>
        <dbReference type="Proteomes" id="UP001589788"/>
    </source>
</evidence>
<keyword evidence="2 6" id="KW-0548">Nucleotidyltransferase</keyword>
<dbReference type="Gene3D" id="1.20.272.10">
    <property type="match status" value="1"/>
</dbReference>
<feature type="domain" description="AAA+ ATPase" evidence="8">
    <location>
        <begin position="62"/>
        <end position="202"/>
    </location>
</feature>
<dbReference type="PANTHER" id="PTHR11669">
    <property type="entry name" value="REPLICATION FACTOR C / DNA POLYMERASE III GAMMA-TAU SUBUNIT"/>
    <property type="match status" value="1"/>
</dbReference>
<protein>
    <recommendedName>
        <fullName evidence="6">DNA polymerase III subunit gamma/tau</fullName>
        <ecNumber evidence="6">2.7.7.7</ecNumber>
    </recommendedName>
</protein>
<keyword evidence="4 6" id="KW-0239">DNA-directed DNA polymerase</keyword>
<comment type="caution">
    <text evidence="9">The sequence shown here is derived from an EMBL/GenBank/DDBJ whole genome shotgun (WGS) entry which is preliminary data.</text>
</comment>
<dbReference type="Pfam" id="PF12169">
    <property type="entry name" value="DNA_pol3_gamma3"/>
    <property type="match status" value="1"/>
</dbReference>
<dbReference type="InterPro" id="IPR027417">
    <property type="entry name" value="P-loop_NTPase"/>
</dbReference>
<dbReference type="Gene3D" id="3.40.50.300">
    <property type="entry name" value="P-loop containing nucleotide triphosphate hydrolases"/>
    <property type="match status" value="1"/>
</dbReference>
<organism evidence="9 10">
    <name type="scientific">Aciditerrimonas ferrireducens</name>
    <dbReference type="NCBI Taxonomy" id="667306"/>
    <lineage>
        <taxon>Bacteria</taxon>
        <taxon>Bacillati</taxon>
        <taxon>Actinomycetota</taxon>
        <taxon>Acidimicrobiia</taxon>
        <taxon>Acidimicrobiales</taxon>
        <taxon>Acidimicrobiaceae</taxon>
        <taxon>Aciditerrimonas</taxon>
    </lineage>
</organism>
<dbReference type="InterPro" id="IPR001270">
    <property type="entry name" value="ClpA/B"/>
</dbReference>
<keyword evidence="3 6" id="KW-0235">DNA replication</keyword>
<evidence type="ECO:0000256" key="6">
    <source>
        <dbReference type="RuleBase" id="RU364063"/>
    </source>
</evidence>
<comment type="catalytic activity">
    <reaction evidence="5 6">
        <text>DNA(n) + a 2'-deoxyribonucleoside 5'-triphosphate = DNA(n+1) + diphosphate</text>
        <dbReference type="Rhea" id="RHEA:22508"/>
        <dbReference type="Rhea" id="RHEA-COMP:17339"/>
        <dbReference type="Rhea" id="RHEA-COMP:17340"/>
        <dbReference type="ChEBI" id="CHEBI:33019"/>
        <dbReference type="ChEBI" id="CHEBI:61560"/>
        <dbReference type="ChEBI" id="CHEBI:173112"/>
        <dbReference type="EC" id="2.7.7.7"/>
    </reaction>
</comment>
<feature type="non-terminal residue" evidence="9">
    <location>
        <position position="415"/>
    </location>
</feature>
<dbReference type="SMART" id="SM00382">
    <property type="entry name" value="AAA"/>
    <property type="match status" value="1"/>
</dbReference>
<dbReference type="PRINTS" id="PR00300">
    <property type="entry name" value="CLPPROTEASEA"/>
</dbReference>
<gene>
    <name evidence="6 9" type="primary">dnaX</name>
    <name evidence="9" type="ORF">ACFFRE_09785</name>
</gene>
<reference evidence="9 10" key="1">
    <citation type="submission" date="2024-09" db="EMBL/GenBank/DDBJ databases">
        <authorList>
            <person name="Sun Q."/>
            <person name="Mori K."/>
        </authorList>
    </citation>
    <scope>NUCLEOTIDE SEQUENCE [LARGE SCALE GENOMIC DNA]</scope>
    <source>
        <strain evidence="9 10">JCM 15389</strain>
    </source>
</reference>
<dbReference type="Pfam" id="PF13177">
    <property type="entry name" value="DNA_pol3_delta2"/>
    <property type="match status" value="1"/>
</dbReference>